<sequence>MATVLPEHPVYGHPSEEMIVEKLRDQLSEDSLIVVGQRVSTDEKEHEVDILVAMPGAGIVAMEIKAGQITVEDGQWIQGSGAKQYRIDPVAQCRDALYALRGFVSADPRWPQQYQRWTHMLVFPHASIPDDFALPDIRRNRIADRDQLDHLATIAYRLAQDSGSPDRPFLALATVDRLAEVLGGRGLPQRDVVARAAENADIADALTREQSVLLRAIDALPRVEIRGGAGSGKTFLALEQARRLSRAGQRVALICYSHGLAGYLKRVTGGWRRREQLAYVGEFHALGVEWGAPVGPDERVRSEETVHWWEVELPRLMAELADQLPDGKKFDAVIVDEAQDFADQWWRPVIGALRDGENGRLLIVGDAGQSVFERAGRPPVDLVPLVLDHNLRNTRQIASAFLPLVGQRMELRGGTGPEVRYVEVGAGEDLVAAGDDEAVRLLDEGWEPRDVALLVTGSRHPMQVELQKEGNDAYWETFWDGEDIFYGHVLGFKGLERPAVVLVCNHHDHVDRLRERIYVGLSRATDVLVVVGDAEAIEAAAATPDSGAHHHAG</sequence>
<dbReference type="Gene3D" id="3.40.50.300">
    <property type="entry name" value="P-loop containing nucleotide triphosphate hydrolases"/>
    <property type="match status" value="2"/>
</dbReference>
<protein>
    <submittedName>
        <fullName evidence="1">AAA family ATPase</fullName>
    </submittedName>
</protein>
<dbReference type="SUPFAM" id="SSF52540">
    <property type="entry name" value="P-loop containing nucleoside triphosphate hydrolases"/>
    <property type="match status" value="1"/>
</dbReference>
<proteinExistence type="predicted"/>
<name>A0ABV5JXY0_9ACTN</name>
<accession>A0ABV5JXY0</accession>
<dbReference type="InterPro" id="IPR000212">
    <property type="entry name" value="DNA_helicase_UvrD/REP"/>
</dbReference>
<dbReference type="PANTHER" id="PTHR11070:SF2">
    <property type="entry name" value="ATP-DEPENDENT DNA HELICASE SRS2"/>
    <property type="match status" value="1"/>
</dbReference>
<dbReference type="PANTHER" id="PTHR11070">
    <property type="entry name" value="UVRD / RECB / PCRA DNA HELICASE FAMILY MEMBER"/>
    <property type="match status" value="1"/>
</dbReference>
<evidence type="ECO:0000313" key="1">
    <source>
        <dbReference type="EMBL" id="MFB9261554.1"/>
    </source>
</evidence>
<dbReference type="Pfam" id="PF13245">
    <property type="entry name" value="AAA_19"/>
    <property type="match status" value="1"/>
</dbReference>
<reference evidence="1 2" key="1">
    <citation type="submission" date="2024-09" db="EMBL/GenBank/DDBJ databases">
        <authorList>
            <person name="Sun Q."/>
            <person name="Mori K."/>
        </authorList>
    </citation>
    <scope>NUCLEOTIDE SEQUENCE [LARGE SCALE GENOMIC DNA]</scope>
    <source>
        <strain evidence="1 2">CCM 7659</strain>
    </source>
</reference>
<keyword evidence="2" id="KW-1185">Reference proteome</keyword>
<dbReference type="EMBL" id="JBHMDY010000033">
    <property type="protein sequence ID" value="MFB9261554.1"/>
    <property type="molecule type" value="Genomic_DNA"/>
</dbReference>
<dbReference type="InterPro" id="IPR027417">
    <property type="entry name" value="P-loop_NTPase"/>
</dbReference>
<dbReference type="Proteomes" id="UP001589700">
    <property type="component" value="Unassembled WGS sequence"/>
</dbReference>
<organism evidence="1 2">
    <name type="scientific">Dietzia aerolata</name>
    <dbReference type="NCBI Taxonomy" id="595984"/>
    <lineage>
        <taxon>Bacteria</taxon>
        <taxon>Bacillati</taxon>
        <taxon>Actinomycetota</taxon>
        <taxon>Actinomycetes</taxon>
        <taxon>Mycobacteriales</taxon>
        <taxon>Dietziaceae</taxon>
        <taxon>Dietzia</taxon>
    </lineage>
</organism>
<gene>
    <name evidence="1" type="ORF">ACFFVD_17390</name>
</gene>
<dbReference type="RefSeq" id="WP_182632387.1">
    <property type="nucleotide sequence ID" value="NZ_JAALDM010000138.1"/>
</dbReference>
<comment type="caution">
    <text evidence="1">The sequence shown here is derived from an EMBL/GenBank/DDBJ whole genome shotgun (WGS) entry which is preliminary data.</text>
</comment>
<evidence type="ECO:0000313" key="2">
    <source>
        <dbReference type="Proteomes" id="UP001589700"/>
    </source>
</evidence>